<name>A0AAW1P9L6_9CHLO</name>
<dbReference type="Proteomes" id="UP001465755">
    <property type="component" value="Unassembled WGS sequence"/>
</dbReference>
<reference evidence="2 3" key="1">
    <citation type="journal article" date="2024" name="Nat. Commun.">
        <title>Phylogenomics reveals the evolutionary origins of lichenization in chlorophyte algae.</title>
        <authorList>
            <person name="Puginier C."/>
            <person name="Libourel C."/>
            <person name="Otte J."/>
            <person name="Skaloud P."/>
            <person name="Haon M."/>
            <person name="Grisel S."/>
            <person name="Petersen M."/>
            <person name="Berrin J.G."/>
            <person name="Delaux P.M."/>
            <person name="Dal Grande F."/>
            <person name="Keller J."/>
        </authorList>
    </citation>
    <scope>NUCLEOTIDE SEQUENCE [LARGE SCALE GENOMIC DNA]</scope>
    <source>
        <strain evidence="2 3">SAG 2036</strain>
    </source>
</reference>
<protein>
    <submittedName>
        <fullName evidence="2">Uncharacterized protein</fullName>
    </submittedName>
</protein>
<evidence type="ECO:0000313" key="3">
    <source>
        <dbReference type="Proteomes" id="UP001465755"/>
    </source>
</evidence>
<comment type="caution">
    <text evidence="2">The sequence shown here is derived from an EMBL/GenBank/DDBJ whole genome shotgun (WGS) entry which is preliminary data.</text>
</comment>
<dbReference type="AlphaFoldDB" id="A0AAW1P9L6"/>
<feature type="compositionally biased region" description="Polar residues" evidence="1">
    <location>
        <begin position="106"/>
        <end position="129"/>
    </location>
</feature>
<feature type="region of interest" description="Disordered" evidence="1">
    <location>
        <begin position="79"/>
        <end position="163"/>
    </location>
</feature>
<evidence type="ECO:0000313" key="2">
    <source>
        <dbReference type="EMBL" id="KAK9805055.1"/>
    </source>
</evidence>
<accession>A0AAW1P9L6</accession>
<gene>
    <name evidence="2" type="ORF">WJX73_008194</name>
</gene>
<evidence type="ECO:0000256" key="1">
    <source>
        <dbReference type="SAM" id="MobiDB-lite"/>
    </source>
</evidence>
<organism evidence="2 3">
    <name type="scientific">Symbiochloris irregularis</name>
    <dbReference type="NCBI Taxonomy" id="706552"/>
    <lineage>
        <taxon>Eukaryota</taxon>
        <taxon>Viridiplantae</taxon>
        <taxon>Chlorophyta</taxon>
        <taxon>core chlorophytes</taxon>
        <taxon>Trebouxiophyceae</taxon>
        <taxon>Trebouxiales</taxon>
        <taxon>Trebouxiaceae</taxon>
        <taxon>Symbiochloris</taxon>
    </lineage>
</organism>
<proteinExistence type="predicted"/>
<feature type="compositionally biased region" description="Polar residues" evidence="1">
    <location>
        <begin position="146"/>
        <end position="163"/>
    </location>
</feature>
<keyword evidence="3" id="KW-1185">Reference proteome</keyword>
<feature type="compositionally biased region" description="Low complexity" evidence="1">
    <location>
        <begin position="89"/>
        <end position="99"/>
    </location>
</feature>
<dbReference type="EMBL" id="JALJOQ010000046">
    <property type="protein sequence ID" value="KAK9805055.1"/>
    <property type="molecule type" value="Genomic_DNA"/>
</dbReference>
<sequence length="163" mass="17660">MAYKESTACRSWLCCLNCSTSRLGCRTQFCCIHLQCGDPAFSVTSGRQKCNINLCFTGFHSHGIPSQAAVMNPNIEPVFNAPPLQNMTQQQQQQQQQQQVAVGYPAQQQEAGFQKSKPATSQSELQANAGSAARIDKMGDRIPTSDAGQPSSYPAPPTNSAFQ</sequence>